<protein>
    <recommendedName>
        <fullName evidence="5">HTH araC/xylS-type domain-containing protein</fullName>
    </recommendedName>
</protein>
<dbReference type="PATRIC" id="fig|68170.10.peg.6920"/>
<evidence type="ECO:0000256" key="1">
    <source>
        <dbReference type="ARBA" id="ARBA00023015"/>
    </source>
</evidence>
<dbReference type="SMART" id="SM00342">
    <property type="entry name" value="HTH_ARAC"/>
    <property type="match status" value="1"/>
</dbReference>
<dbReference type="SUPFAM" id="SSF51215">
    <property type="entry name" value="Regulatory protein AraC"/>
    <property type="match status" value="1"/>
</dbReference>
<evidence type="ECO:0000313" key="6">
    <source>
        <dbReference type="EMBL" id="KJK45250.1"/>
    </source>
</evidence>
<dbReference type="Pfam" id="PF12852">
    <property type="entry name" value="Cupin_6"/>
    <property type="match status" value="2"/>
</dbReference>
<evidence type="ECO:0000259" key="5">
    <source>
        <dbReference type="PROSITE" id="PS01124"/>
    </source>
</evidence>
<keyword evidence="3" id="KW-0010">Activator</keyword>
<keyword evidence="7" id="KW-1185">Reference proteome</keyword>
<sequence length="300" mass="32265">MAETPGNFADPPEPLVQSEYGKRDALSDVLQTIHLRGGEVVHSCDRTTRYPSGARLVHLAEHGEVRVELPDGPVDLAAGDMALLARGDAHTVRGGSWYTGEYLAEALVAAPLLGVLPAAIVVRGAAEDTKWLPLSLGLMRAEVTEPQPGSRVMVARLLDLLFIRALRFWAASDRQADPGWLTAALDPALSPVLSAIHRAPGRDWQVDELAKLAALSRSAFATRFTEVLGQPPGAYVLRHRLEHAARLLLTTTEPVGRVAAGVGYSEAAFSRAFTRAYGSSPRAWRASVRSRGETPTSART</sequence>
<dbReference type="SUPFAM" id="SSF46689">
    <property type="entry name" value="Homeodomain-like"/>
    <property type="match status" value="2"/>
</dbReference>
<evidence type="ECO:0000313" key="7">
    <source>
        <dbReference type="Proteomes" id="UP000033393"/>
    </source>
</evidence>
<dbReference type="InterPro" id="IPR018060">
    <property type="entry name" value="HTH_AraC"/>
</dbReference>
<dbReference type="PROSITE" id="PS01124">
    <property type="entry name" value="HTH_ARAC_FAMILY_2"/>
    <property type="match status" value="1"/>
</dbReference>
<evidence type="ECO:0000256" key="3">
    <source>
        <dbReference type="ARBA" id="ARBA00023159"/>
    </source>
</evidence>
<keyword evidence="1" id="KW-0805">Transcription regulation</keyword>
<feature type="domain" description="HTH araC/xylS-type" evidence="5">
    <location>
        <begin position="190"/>
        <end position="287"/>
    </location>
</feature>
<dbReference type="GO" id="GO:0043565">
    <property type="term" value="F:sequence-specific DNA binding"/>
    <property type="evidence" value="ECO:0007669"/>
    <property type="project" value="InterPro"/>
</dbReference>
<keyword evidence="2" id="KW-0238">DNA-binding</keyword>
<dbReference type="eggNOG" id="COG2207">
    <property type="taxonomic scope" value="Bacteria"/>
</dbReference>
<dbReference type="InterPro" id="IPR050204">
    <property type="entry name" value="AraC_XylS_family_regulators"/>
</dbReference>
<evidence type="ECO:0000256" key="4">
    <source>
        <dbReference type="ARBA" id="ARBA00023163"/>
    </source>
</evidence>
<dbReference type="InterPro" id="IPR032783">
    <property type="entry name" value="AraC_lig"/>
</dbReference>
<dbReference type="EMBL" id="JYJG01000220">
    <property type="protein sequence ID" value="KJK45250.1"/>
    <property type="molecule type" value="Genomic_DNA"/>
</dbReference>
<proteinExistence type="predicted"/>
<keyword evidence="4" id="KW-0804">Transcription</keyword>
<dbReference type="AlphaFoldDB" id="A0A0F0GPK6"/>
<reference evidence="6 7" key="1">
    <citation type="submission" date="2015-02" db="EMBL/GenBank/DDBJ databases">
        <authorList>
            <person name="Ju K.-S."/>
            <person name="Doroghazi J.R."/>
            <person name="Metcalf W."/>
        </authorList>
    </citation>
    <scope>NUCLEOTIDE SEQUENCE [LARGE SCALE GENOMIC DNA]</scope>
    <source>
        <strain evidence="6 7">NRRL B-16140</strain>
    </source>
</reference>
<dbReference type="Pfam" id="PF12833">
    <property type="entry name" value="HTH_18"/>
    <property type="match status" value="1"/>
</dbReference>
<evidence type="ECO:0000256" key="2">
    <source>
        <dbReference type="ARBA" id="ARBA00023125"/>
    </source>
</evidence>
<dbReference type="PANTHER" id="PTHR46796">
    <property type="entry name" value="HTH-TYPE TRANSCRIPTIONAL ACTIVATOR RHAS-RELATED"/>
    <property type="match status" value="1"/>
</dbReference>
<organism evidence="6 7">
    <name type="scientific">Lentzea aerocolonigenes</name>
    <name type="common">Lechevalieria aerocolonigenes</name>
    <name type="synonym">Saccharothrix aerocolonigenes</name>
    <dbReference type="NCBI Taxonomy" id="68170"/>
    <lineage>
        <taxon>Bacteria</taxon>
        <taxon>Bacillati</taxon>
        <taxon>Actinomycetota</taxon>
        <taxon>Actinomycetes</taxon>
        <taxon>Pseudonocardiales</taxon>
        <taxon>Pseudonocardiaceae</taxon>
        <taxon>Lentzea</taxon>
    </lineage>
</organism>
<dbReference type="OrthoDB" id="241790at2"/>
<name>A0A0F0GPK6_LENAE</name>
<comment type="caution">
    <text evidence="6">The sequence shown here is derived from an EMBL/GenBank/DDBJ whole genome shotgun (WGS) entry which is preliminary data.</text>
</comment>
<dbReference type="Proteomes" id="UP000033393">
    <property type="component" value="Unassembled WGS sequence"/>
</dbReference>
<dbReference type="PANTHER" id="PTHR46796:SF7">
    <property type="entry name" value="ARAC FAMILY TRANSCRIPTIONAL REGULATOR"/>
    <property type="match status" value="1"/>
</dbReference>
<dbReference type="InterPro" id="IPR018062">
    <property type="entry name" value="HTH_AraC-typ_CS"/>
</dbReference>
<gene>
    <name evidence="6" type="ORF">UK23_26795</name>
</gene>
<dbReference type="RefSeq" id="WP_045314413.1">
    <property type="nucleotide sequence ID" value="NZ_JYJG01000220.1"/>
</dbReference>
<dbReference type="Gene3D" id="1.10.10.60">
    <property type="entry name" value="Homeodomain-like"/>
    <property type="match status" value="2"/>
</dbReference>
<dbReference type="InterPro" id="IPR009057">
    <property type="entry name" value="Homeodomain-like_sf"/>
</dbReference>
<accession>A0A0F0GPK6</accession>
<dbReference type="GO" id="GO:0003700">
    <property type="term" value="F:DNA-binding transcription factor activity"/>
    <property type="evidence" value="ECO:0007669"/>
    <property type="project" value="InterPro"/>
</dbReference>
<dbReference type="InterPro" id="IPR037923">
    <property type="entry name" value="HTH-like"/>
</dbReference>
<dbReference type="PROSITE" id="PS00041">
    <property type="entry name" value="HTH_ARAC_FAMILY_1"/>
    <property type="match status" value="1"/>
</dbReference>